<reference evidence="3" key="1">
    <citation type="submission" date="2021-07" db="EMBL/GenBank/DDBJ databases">
        <title>Complete genome sequencing of a Clostridium isolate.</title>
        <authorList>
            <person name="Ueki A."/>
            <person name="Tonouchi A."/>
        </authorList>
    </citation>
    <scope>NUCLEOTIDE SEQUENCE [LARGE SCALE GENOMIC DNA]</scope>
    <source>
        <strain evidence="3">C5S11</strain>
    </source>
</reference>
<evidence type="ECO:0000256" key="1">
    <source>
        <dbReference type="SAM" id="Phobius"/>
    </source>
</evidence>
<keyword evidence="1" id="KW-0472">Membrane</keyword>
<evidence type="ECO:0000313" key="3">
    <source>
        <dbReference type="Proteomes" id="UP000824633"/>
    </source>
</evidence>
<evidence type="ECO:0000313" key="2">
    <source>
        <dbReference type="EMBL" id="BCZ49151.1"/>
    </source>
</evidence>
<feature type="transmembrane region" description="Helical" evidence="1">
    <location>
        <begin position="14"/>
        <end position="34"/>
    </location>
</feature>
<keyword evidence="1" id="KW-1133">Transmembrane helix</keyword>
<proteinExistence type="predicted"/>
<dbReference type="Proteomes" id="UP000824633">
    <property type="component" value="Chromosome"/>
</dbReference>
<sequence length="46" mass="5322">MKKFINILISNKDLNRGIFLTGILISALIVYFFYSASDLPFVYSQF</sequence>
<dbReference type="EMBL" id="AP024849">
    <property type="protein sequence ID" value="BCZ49151.1"/>
    <property type="molecule type" value="Genomic_DNA"/>
</dbReference>
<name>A0ABN6J5B5_9CLOT</name>
<accession>A0ABN6J5B5</accession>
<evidence type="ECO:0008006" key="4">
    <source>
        <dbReference type="Google" id="ProtNLM"/>
    </source>
</evidence>
<keyword evidence="1" id="KW-0812">Transmembrane</keyword>
<organism evidence="2 3">
    <name type="scientific">Clostridium gelidum</name>
    <dbReference type="NCBI Taxonomy" id="704125"/>
    <lineage>
        <taxon>Bacteria</taxon>
        <taxon>Bacillati</taxon>
        <taxon>Bacillota</taxon>
        <taxon>Clostridia</taxon>
        <taxon>Eubacteriales</taxon>
        <taxon>Clostridiaceae</taxon>
        <taxon>Clostridium</taxon>
    </lineage>
</organism>
<protein>
    <recommendedName>
        <fullName evidence="4">ABC transporter permease</fullName>
    </recommendedName>
</protein>
<gene>
    <name evidence="2" type="ORF">psyc5s11_52180</name>
</gene>
<keyword evidence="3" id="KW-1185">Reference proteome</keyword>